<dbReference type="FunFam" id="3.40.30.10:FF:000004">
    <property type="entry name" value="Spliceosomal protein DIB1"/>
    <property type="match status" value="1"/>
</dbReference>
<dbReference type="GO" id="GO:0016020">
    <property type="term" value="C:membrane"/>
    <property type="evidence" value="ECO:0007669"/>
    <property type="project" value="InterPro"/>
</dbReference>
<dbReference type="GO" id="GO:0000398">
    <property type="term" value="P:mRNA splicing, via spliceosome"/>
    <property type="evidence" value="ECO:0007669"/>
    <property type="project" value="InterPro"/>
</dbReference>
<feature type="transmembrane region" description="Helical" evidence="8">
    <location>
        <begin position="149"/>
        <end position="170"/>
    </location>
</feature>
<dbReference type="GO" id="GO:0030003">
    <property type="term" value="P:intracellular monoatomic cation homeostasis"/>
    <property type="evidence" value="ECO:0007669"/>
    <property type="project" value="UniProtKB-ARBA"/>
</dbReference>
<dbReference type="AlphaFoldDB" id="A0A507FG68"/>
<protein>
    <submittedName>
        <fullName evidence="11">Uncharacterized protein</fullName>
    </submittedName>
</protein>
<dbReference type="OrthoDB" id="78296at2759"/>
<dbReference type="CDD" id="cd02954">
    <property type="entry name" value="DIM1"/>
    <property type="match status" value="1"/>
</dbReference>
<evidence type="ECO:0000256" key="3">
    <source>
        <dbReference type="ARBA" id="ARBA00022448"/>
    </source>
</evidence>
<comment type="similarity">
    <text evidence="2">Belongs to the DIM1 family.</text>
</comment>
<evidence type="ECO:0000256" key="5">
    <source>
        <dbReference type="ARBA" id="ARBA00022989"/>
    </source>
</evidence>
<dbReference type="GO" id="GO:0046540">
    <property type="term" value="C:U4/U6 x U5 tri-snRNP complex"/>
    <property type="evidence" value="ECO:0007669"/>
    <property type="project" value="InterPro"/>
</dbReference>
<name>A0A507FG68_9FUNG</name>
<keyword evidence="6" id="KW-0406">Ion transport</keyword>
<keyword evidence="12" id="KW-1185">Reference proteome</keyword>
<feature type="transmembrane region" description="Helical" evidence="8">
    <location>
        <begin position="230"/>
        <end position="249"/>
    </location>
</feature>
<feature type="transmembrane region" description="Helical" evidence="8">
    <location>
        <begin position="191"/>
        <end position="210"/>
    </location>
</feature>
<dbReference type="GO" id="GO:0012505">
    <property type="term" value="C:endomembrane system"/>
    <property type="evidence" value="ECO:0007669"/>
    <property type="project" value="UniProtKB-SubCell"/>
</dbReference>
<feature type="transmembrane region" description="Helical" evidence="8">
    <location>
        <begin position="122"/>
        <end position="143"/>
    </location>
</feature>
<evidence type="ECO:0000259" key="9">
    <source>
        <dbReference type="Pfam" id="PF01545"/>
    </source>
</evidence>
<dbReference type="Proteomes" id="UP000320333">
    <property type="component" value="Unassembled WGS sequence"/>
</dbReference>
<dbReference type="EMBL" id="QEAP01000133">
    <property type="protein sequence ID" value="TPX74298.1"/>
    <property type="molecule type" value="Genomic_DNA"/>
</dbReference>
<dbReference type="Pfam" id="PF02966">
    <property type="entry name" value="DIM1"/>
    <property type="match status" value="1"/>
</dbReference>
<feature type="domain" description="Cation efflux protein cytoplasmic" evidence="10">
    <location>
        <begin position="336"/>
        <end position="395"/>
    </location>
</feature>
<dbReference type="InterPro" id="IPR027469">
    <property type="entry name" value="Cation_efflux_TMD_sf"/>
</dbReference>
<evidence type="ECO:0000313" key="11">
    <source>
        <dbReference type="EMBL" id="TPX74298.1"/>
    </source>
</evidence>
<evidence type="ECO:0000313" key="12">
    <source>
        <dbReference type="Proteomes" id="UP000320333"/>
    </source>
</evidence>
<comment type="caution">
    <text evidence="11">The sequence shown here is derived from an EMBL/GenBank/DDBJ whole genome shotgun (WGS) entry which is preliminary data.</text>
</comment>
<reference evidence="11 12" key="1">
    <citation type="journal article" date="2019" name="Sci. Rep.">
        <title>Comparative genomics of chytrid fungi reveal insights into the obligate biotrophic and pathogenic lifestyle of Synchytrium endobioticum.</title>
        <authorList>
            <person name="van de Vossenberg B.T.L.H."/>
            <person name="Warris S."/>
            <person name="Nguyen H.D.T."/>
            <person name="van Gent-Pelzer M.P.E."/>
            <person name="Joly D.L."/>
            <person name="van de Geest H.C."/>
            <person name="Bonants P.J.M."/>
            <person name="Smith D.S."/>
            <person name="Levesque C.A."/>
            <person name="van der Lee T.A.J."/>
        </authorList>
    </citation>
    <scope>NUCLEOTIDE SEQUENCE [LARGE SCALE GENOMIC DNA]</scope>
    <source>
        <strain evidence="11 12">CBS 675.73</strain>
    </source>
</reference>
<dbReference type="Pfam" id="PF16916">
    <property type="entry name" value="ZT_dimer"/>
    <property type="match status" value="1"/>
</dbReference>
<evidence type="ECO:0000256" key="6">
    <source>
        <dbReference type="ARBA" id="ARBA00023065"/>
    </source>
</evidence>
<dbReference type="GO" id="GO:0008324">
    <property type="term" value="F:monoatomic cation transmembrane transporter activity"/>
    <property type="evidence" value="ECO:0007669"/>
    <property type="project" value="InterPro"/>
</dbReference>
<dbReference type="InterPro" id="IPR058533">
    <property type="entry name" value="Cation_efflux_TM"/>
</dbReference>
<dbReference type="SUPFAM" id="SSF160240">
    <property type="entry name" value="Cation efflux protein cytoplasmic domain-like"/>
    <property type="match status" value="1"/>
</dbReference>
<dbReference type="GO" id="GO:0098771">
    <property type="term" value="P:inorganic ion homeostasis"/>
    <property type="evidence" value="ECO:0007669"/>
    <property type="project" value="UniProtKB-ARBA"/>
</dbReference>
<dbReference type="NCBIfam" id="TIGR01297">
    <property type="entry name" value="CDF"/>
    <property type="match status" value="1"/>
</dbReference>
<evidence type="ECO:0000256" key="2">
    <source>
        <dbReference type="ARBA" id="ARBA00008241"/>
    </source>
</evidence>
<keyword evidence="4 8" id="KW-0812">Transmembrane</keyword>
<sequence>MKLDKLDSEDDIKASHGTVRIISAFTSFGSLDFPARRSSTAWSRNWARNRKKCDTEVIAQLIAAIKSKEDIAALRTAFKCRRKGREVAAYYEKQNALIEELLKPIEELDDEEEAKNLVKLQIAMYGSLVANILLLGLQMFAAITSGSLALFSTMADSFMDLASNIVLVIASVSASKRNNQRYPTGKQRFETAGIVVFSCIMGALAVQLIIEGGTALAGGERTTNLDAVNLSCIGVAVAVKACLLVYCSMLSKYPSARVLAQDHRNDVALNLTGIVLSVLGHNVKWWVDPLGGILIASYILINWGETAMEHIQMFIGKSASRGFLARLTFVAMTHDHEILQVDTVRAYSSGAGYFVEVDIVMDINTPLYKSHDIGEALQTKLELMDEVERAFVHVDYETTTLEHHYFLPHLPSGWHVDQAILSEEDRVVIIRFGHDWDSQCMKMDEVLYSIAEKVKNFAVIYLVDISEVPDFNKMYELYDPCTVMFFYRNKHIMIDLGTGNNNKVNWALEDKQEMIDIVEVVFQGARKGRGLVISPKDYSTKYKY</sequence>
<keyword evidence="7 8" id="KW-0472">Membrane</keyword>
<dbReference type="Gene3D" id="3.30.70.1350">
    <property type="entry name" value="Cation efflux protein, cytoplasmic domain"/>
    <property type="match status" value="1"/>
</dbReference>
<evidence type="ECO:0000256" key="7">
    <source>
        <dbReference type="ARBA" id="ARBA00023136"/>
    </source>
</evidence>
<evidence type="ECO:0000256" key="4">
    <source>
        <dbReference type="ARBA" id="ARBA00022692"/>
    </source>
</evidence>
<dbReference type="Pfam" id="PF01545">
    <property type="entry name" value="Cation_efflux"/>
    <property type="match status" value="1"/>
</dbReference>
<dbReference type="SMART" id="SM01410">
    <property type="entry name" value="DIM1"/>
    <property type="match status" value="1"/>
</dbReference>
<comment type="subcellular location">
    <subcellularLocation>
        <location evidence="1">Endomembrane system</location>
        <topology evidence="1">Multi-pass membrane protein</topology>
    </subcellularLocation>
</comment>
<dbReference type="SUPFAM" id="SSF52833">
    <property type="entry name" value="Thioredoxin-like"/>
    <property type="match status" value="1"/>
</dbReference>
<dbReference type="FunFam" id="3.30.70.1350:FF:000001">
    <property type="entry name" value="Metal tolerance protein 11"/>
    <property type="match status" value="1"/>
</dbReference>
<organism evidence="11 12">
    <name type="scientific">Chytriomyces confervae</name>
    <dbReference type="NCBI Taxonomy" id="246404"/>
    <lineage>
        <taxon>Eukaryota</taxon>
        <taxon>Fungi</taxon>
        <taxon>Fungi incertae sedis</taxon>
        <taxon>Chytridiomycota</taxon>
        <taxon>Chytridiomycota incertae sedis</taxon>
        <taxon>Chytridiomycetes</taxon>
        <taxon>Chytridiales</taxon>
        <taxon>Chytriomycetaceae</taxon>
        <taxon>Chytriomyces</taxon>
    </lineage>
</organism>
<evidence type="ECO:0000256" key="8">
    <source>
        <dbReference type="SAM" id="Phobius"/>
    </source>
</evidence>
<keyword evidence="3" id="KW-0813">Transport</keyword>
<proteinExistence type="inferred from homology"/>
<dbReference type="STRING" id="246404.A0A507FG68"/>
<accession>A0A507FG68</accession>
<evidence type="ECO:0000256" key="1">
    <source>
        <dbReference type="ARBA" id="ARBA00004127"/>
    </source>
</evidence>
<dbReference type="Gene3D" id="3.40.30.10">
    <property type="entry name" value="Glutaredoxin"/>
    <property type="match status" value="1"/>
</dbReference>
<dbReference type="InterPro" id="IPR050291">
    <property type="entry name" value="CDF_Transporter"/>
</dbReference>
<evidence type="ECO:0000259" key="10">
    <source>
        <dbReference type="Pfam" id="PF16916"/>
    </source>
</evidence>
<dbReference type="SUPFAM" id="SSF161111">
    <property type="entry name" value="Cation efflux protein transmembrane domain-like"/>
    <property type="match status" value="1"/>
</dbReference>
<dbReference type="PANTHER" id="PTHR43840">
    <property type="entry name" value="MITOCHONDRIAL METAL TRANSPORTER 1-RELATED"/>
    <property type="match status" value="1"/>
</dbReference>
<dbReference type="InterPro" id="IPR036837">
    <property type="entry name" value="Cation_efflux_CTD_sf"/>
</dbReference>
<dbReference type="InterPro" id="IPR002524">
    <property type="entry name" value="Cation_efflux"/>
</dbReference>
<dbReference type="InterPro" id="IPR027470">
    <property type="entry name" value="Cation_efflux_CTD"/>
</dbReference>
<dbReference type="InterPro" id="IPR036249">
    <property type="entry name" value="Thioredoxin-like_sf"/>
</dbReference>
<dbReference type="Gene3D" id="1.20.1510.10">
    <property type="entry name" value="Cation efflux protein transmembrane domain"/>
    <property type="match status" value="1"/>
</dbReference>
<gene>
    <name evidence="11" type="ORF">CcCBS67573_g04442</name>
</gene>
<dbReference type="PANTHER" id="PTHR43840:SF13">
    <property type="entry name" value="CATION EFFLUX PROTEIN CYTOPLASMIC DOMAIN-CONTAINING PROTEIN"/>
    <property type="match status" value="1"/>
</dbReference>
<keyword evidence="5 8" id="KW-1133">Transmembrane helix</keyword>
<dbReference type="InterPro" id="IPR004123">
    <property type="entry name" value="Dim1"/>
</dbReference>
<dbReference type="FunFam" id="1.20.1510.10:FF:000005">
    <property type="entry name" value="Putative Cation diffusion facilitator 1"/>
    <property type="match status" value="1"/>
</dbReference>
<feature type="domain" description="Cation efflux protein transmembrane" evidence="9">
    <location>
        <begin position="127"/>
        <end position="313"/>
    </location>
</feature>